<feature type="region of interest" description="Disordered" evidence="1">
    <location>
        <begin position="14"/>
        <end position="38"/>
    </location>
</feature>
<dbReference type="EMBL" id="JBHSDR010000006">
    <property type="protein sequence ID" value="MFC4295903.1"/>
    <property type="molecule type" value="Genomic_DNA"/>
</dbReference>
<dbReference type="RefSeq" id="WP_379539364.1">
    <property type="nucleotide sequence ID" value="NZ_JBHSDR010000006.1"/>
</dbReference>
<evidence type="ECO:0000256" key="1">
    <source>
        <dbReference type="SAM" id="MobiDB-lite"/>
    </source>
</evidence>
<comment type="caution">
    <text evidence="2">The sequence shown here is derived from an EMBL/GenBank/DDBJ whole genome shotgun (WGS) entry which is preliminary data.</text>
</comment>
<gene>
    <name evidence="2" type="ORF">ACFO0A_12630</name>
</gene>
<dbReference type="Proteomes" id="UP001595828">
    <property type="component" value="Unassembled WGS sequence"/>
</dbReference>
<feature type="compositionally biased region" description="Pro residues" evidence="1">
    <location>
        <begin position="22"/>
        <end position="34"/>
    </location>
</feature>
<evidence type="ECO:0000313" key="3">
    <source>
        <dbReference type="Proteomes" id="UP001595828"/>
    </source>
</evidence>
<protein>
    <submittedName>
        <fullName evidence="2">Uncharacterized protein</fullName>
    </submittedName>
</protein>
<organism evidence="2 3">
    <name type="scientific">Novosphingobium tardum</name>
    <dbReference type="NCBI Taxonomy" id="1538021"/>
    <lineage>
        <taxon>Bacteria</taxon>
        <taxon>Pseudomonadati</taxon>
        <taxon>Pseudomonadota</taxon>
        <taxon>Alphaproteobacteria</taxon>
        <taxon>Sphingomonadales</taxon>
        <taxon>Sphingomonadaceae</taxon>
        <taxon>Novosphingobium</taxon>
    </lineage>
</organism>
<sequence>MIAGCGGGGNNGGSMPIAVAPAPSPTPTPTPTPTATPTQYMSTPVPFSLTQDRTFDVFGWDAWPAAPVPSAMSLRWNAAASQYEVLATGYADWGSLKALASGGGKFDVLAPDGSKFPFQMLISAPASGSALPQYLAEARIYADMSAKAYVAFGFATAPGDVPASGTKTCRFGMDEIGDGEITFDSSTGTQSGFVEPFYAMNGEPLPRYPLSQALYSRTAPTQLSATYGTSNDNVLESRFFGPQASEIAVRAKGAVTGIMTGFCSS</sequence>
<name>A0ABV8RR83_9SPHN</name>
<accession>A0ABV8RR83</accession>
<evidence type="ECO:0000313" key="2">
    <source>
        <dbReference type="EMBL" id="MFC4295903.1"/>
    </source>
</evidence>
<reference evidence="3" key="1">
    <citation type="journal article" date="2019" name="Int. J. Syst. Evol. Microbiol.">
        <title>The Global Catalogue of Microorganisms (GCM) 10K type strain sequencing project: providing services to taxonomists for standard genome sequencing and annotation.</title>
        <authorList>
            <consortium name="The Broad Institute Genomics Platform"/>
            <consortium name="The Broad Institute Genome Sequencing Center for Infectious Disease"/>
            <person name="Wu L."/>
            <person name="Ma J."/>
        </authorList>
    </citation>
    <scope>NUCLEOTIDE SEQUENCE [LARGE SCALE GENOMIC DNA]</scope>
    <source>
        <strain evidence="3">CGMCC 1.12989</strain>
    </source>
</reference>
<proteinExistence type="predicted"/>
<keyword evidence="3" id="KW-1185">Reference proteome</keyword>